<evidence type="ECO:0000313" key="1">
    <source>
        <dbReference type="EMBL" id="UYG50979.1"/>
    </source>
</evidence>
<sequence>MTTATENFLLSRFGPLMSIADVAEVLGRSADGVRVALYSDGDVSRRLRPTMVRVGRRVYFRTLQLKDALGLDGSDENRTAFPPSKS</sequence>
<dbReference type="Proteomes" id="UP001162800">
    <property type="component" value="Chromosome"/>
</dbReference>
<dbReference type="EMBL" id="CP106881">
    <property type="protein sequence ID" value="UYG50979.1"/>
    <property type="molecule type" value="Genomic_DNA"/>
</dbReference>
<accession>A0ABY6G7H1</accession>
<name>A0ABY6G7H1_9BURK</name>
<evidence type="ECO:0000313" key="2">
    <source>
        <dbReference type="Proteomes" id="UP001162800"/>
    </source>
</evidence>
<proteinExistence type="predicted"/>
<organism evidence="1 2">
    <name type="scientific">Comamonas endophytica</name>
    <dbReference type="NCBI Taxonomy" id="2949090"/>
    <lineage>
        <taxon>Bacteria</taxon>
        <taxon>Pseudomonadati</taxon>
        <taxon>Pseudomonadota</taxon>
        <taxon>Betaproteobacteria</taxon>
        <taxon>Burkholderiales</taxon>
        <taxon>Comamonadaceae</taxon>
        <taxon>Comamonas</taxon>
    </lineage>
</organism>
<gene>
    <name evidence="1" type="ORF">M9799_12880</name>
</gene>
<protein>
    <submittedName>
        <fullName evidence="1">Plasmid-related protein</fullName>
    </submittedName>
</protein>
<keyword evidence="2" id="KW-1185">Reference proteome</keyword>
<reference evidence="1" key="1">
    <citation type="submission" date="2022-09" db="EMBL/GenBank/DDBJ databases">
        <title>The complete genome of Acidovorax sp. 5MLIR.</title>
        <authorList>
            <person name="Liu L."/>
            <person name="Yue J."/>
            <person name="Yang F."/>
            <person name="Yuan J."/>
            <person name="Li L."/>
        </authorList>
    </citation>
    <scope>NUCLEOTIDE SEQUENCE</scope>
    <source>
        <strain evidence="1">5MLIR</strain>
    </source>
</reference>
<dbReference type="RefSeq" id="WP_231042073.1">
    <property type="nucleotide sequence ID" value="NZ_CP106881.1"/>
</dbReference>